<dbReference type="RefSeq" id="WP_262623815.1">
    <property type="nucleotide sequence ID" value="NZ_JAOQKI010000010.1"/>
</dbReference>
<dbReference type="EMBL" id="JAOQKI010000010">
    <property type="protein sequence ID" value="MCU6717234.1"/>
    <property type="molecule type" value="Genomic_DNA"/>
</dbReference>
<dbReference type="Gene3D" id="2.30.30.40">
    <property type="entry name" value="SH3 Domains"/>
    <property type="match status" value="1"/>
</dbReference>
<dbReference type="InterPro" id="IPR017853">
    <property type="entry name" value="GH"/>
</dbReference>
<keyword evidence="2" id="KW-0812">Transmembrane</keyword>
<dbReference type="Gene3D" id="3.20.20.80">
    <property type="entry name" value="Glycosidases"/>
    <property type="match status" value="1"/>
</dbReference>
<dbReference type="GO" id="GO:0016787">
    <property type="term" value="F:hydrolase activity"/>
    <property type="evidence" value="ECO:0007669"/>
    <property type="project" value="UniProtKB-KW"/>
</dbReference>
<accession>A0ABT2SDV1</accession>
<keyword evidence="2" id="KW-0472">Membrane</keyword>
<name>A0ABT2SDV1_9FIRM</name>
<organism evidence="4 5">
    <name type="scientific">Roseburia amylophila</name>
    <dbReference type="NCBI Taxonomy" id="2981794"/>
    <lineage>
        <taxon>Bacteria</taxon>
        <taxon>Bacillati</taxon>
        <taxon>Bacillota</taxon>
        <taxon>Clostridia</taxon>
        <taxon>Lachnospirales</taxon>
        <taxon>Lachnospiraceae</taxon>
        <taxon>Roseburia</taxon>
    </lineage>
</organism>
<evidence type="ECO:0000313" key="4">
    <source>
        <dbReference type="EMBL" id="MCU6717234.1"/>
    </source>
</evidence>
<dbReference type="InterPro" id="IPR036582">
    <property type="entry name" value="Mao_N_sf"/>
</dbReference>
<protein>
    <submittedName>
        <fullName evidence="4">Glycosyl hydrolase family 18 protein</fullName>
    </submittedName>
</protein>
<dbReference type="PANTHER" id="PTHR46066">
    <property type="entry name" value="CHITINASE DOMAIN-CONTAINING PROTEIN 1 FAMILY MEMBER"/>
    <property type="match status" value="1"/>
</dbReference>
<dbReference type="InterPro" id="IPR001223">
    <property type="entry name" value="Glyco_hydro18_cat"/>
</dbReference>
<evidence type="ECO:0000256" key="2">
    <source>
        <dbReference type="SAM" id="Phobius"/>
    </source>
</evidence>
<dbReference type="Proteomes" id="UP001209666">
    <property type="component" value="Unassembled WGS sequence"/>
</dbReference>
<dbReference type="InterPro" id="IPR029070">
    <property type="entry name" value="Chitinase_insertion_sf"/>
</dbReference>
<feature type="region of interest" description="Disordered" evidence="1">
    <location>
        <begin position="1"/>
        <end position="27"/>
    </location>
</feature>
<reference evidence="4 5" key="1">
    <citation type="journal article" date="2021" name="ISME Commun">
        <title>Automated analysis of genomic sequences facilitates high-throughput and comprehensive description of bacteria.</title>
        <authorList>
            <person name="Hitch T.C.A."/>
        </authorList>
    </citation>
    <scope>NUCLEOTIDE SEQUENCE [LARGE SCALE GENOMIC DNA]</scope>
    <source>
        <strain evidence="4 5">Sanger_19</strain>
    </source>
</reference>
<feature type="domain" description="GH18" evidence="3">
    <location>
        <begin position="242"/>
        <end position="607"/>
    </location>
</feature>
<evidence type="ECO:0000313" key="5">
    <source>
        <dbReference type="Proteomes" id="UP001209666"/>
    </source>
</evidence>
<dbReference type="PROSITE" id="PS51910">
    <property type="entry name" value="GH18_2"/>
    <property type="match status" value="1"/>
</dbReference>
<evidence type="ECO:0000259" key="3">
    <source>
        <dbReference type="PROSITE" id="PS51910"/>
    </source>
</evidence>
<proteinExistence type="predicted"/>
<keyword evidence="2" id="KW-1133">Transmembrane helix</keyword>
<sequence length="607" mass="68484">MERTQRTNRPTNGNRNRNRNRNRRRNRKNTKLAPVIVVIVLILLVLLIAVGTKIIQKYIPSKEHQDMTEYYHLQADDDISLVVDHEVLETPGKYIDGEVYVDYETVHDRFNDRFYWDANENVLLYTLPDNLVTVAAGSNTYQVGKENQSADYTIVRNDSNTMYLALDFVEQYTNITHEVYEDPNRTVINTVWGDVDTAPAKKATQLRLKGGIKSPIVKDLEKGETLTILDAGDSWTKAMTEDGVIGYLKNKFVGKVTTETLNNDFTEPEFTHISKDFTIEMAWHQVTTKDANSTIATVLQNTKGINVIAPTWFYLNDNNGNIANLASLDYVNYCHQNNIEVWGLVSNLENKEVDTAAVLTHTSTRQYLVNQIISAAIQYDLDGINLDFESLNSEAVGDSYIQFIRELSLKCANNGVVLSVDNYVPSAYTAFYDREEQANFADYVVIMGYDEHYAGSDEGSVASIGFVTNGVADTLKEVPADQIILGCPFYTRIWAETPKADDEEDTTAAAAEDYVPYDLTSEAVGMDTVQKRLELNGATPTWSEEDGQNYAEYVNDGVTYKVWIEDAASLEKKLEVMKSNKLAGISFWKLGFETDSIWDTIIKYTNN</sequence>
<dbReference type="InterPro" id="IPR011583">
    <property type="entry name" value="Chitinase_II/V-like_cat"/>
</dbReference>
<feature type="compositionally biased region" description="Basic residues" evidence="1">
    <location>
        <begin position="16"/>
        <end position="27"/>
    </location>
</feature>
<keyword evidence="4" id="KW-0378">Hydrolase</keyword>
<dbReference type="SMART" id="SM00636">
    <property type="entry name" value="Glyco_18"/>
    <property type="match status" value="1"/>
</dbReference>
<dbReference type="SUPFAM" id="SSF55383">
    <property type="entry name" value="Copper amine oxidase, domain N"/>
    <property type="match status" value="1"/>
</dbReference>
<dbReference type="Pfam" id="PF00704">
    <property type="entry name" value="Glyco_hydro_18"/>
    <property type="match status" value="1"/>
</dbReference>
<keyword evidence="5" id="KW-1185">Reference proteome</keyword>
<dbReference type="PANTHER" id="PTHR46066:SF2">
    <property type="entry name" value="CHITINASE DOMAIN-CONTAINING PROTEIN 1"/>
    <property type="match status" value="1"/>
</dbReference>
<dbReference type="Gene3D" id="3.10.50.10">
    <property type="match status" value="1"/>
</dbReference>
<feature type="transmembrane region" description="Helical" evidence="2">
    <location>
        <begin position="32"/>
        <end position="51"/>
    </location>
</feature>
<dbReference type="SUPFAM" id="SSF51445">
    <property type="entry name" value="(Trans)glycosidases"/>
    <property type="match status" value="1"/>
</dbReference>
<comment type="caution">
    <text evidence="4">The sequence shown here is derived from an EMBL/GenBank/DDBJ whole genome shotgun (WGS) entry which is preliminary data.</text>
</comment>
<evidence type="ECO:0000256" key="1">
    <source>
        <dbReference type="SAM" id="MobiDB-lite"/>
    </source>
</evidence>
<gene>
    <name evidence="4" type="ORF">OCV43_08090</name>
</gene>